<comment type="caution">
    <text evidence="5">The sequence shown here is derived from an EMBL/GenBank/DDBJ whole genome shotgun (WGS) entry which is preliminary data.</text>
</comment>
<evidence type="ECO:0000256" key="1">
    <source>
        <dbReference type="ARBA" id="ARBA00004751"/>
    </source>
</evidence>
<dbReference type="CDD" id="cd06102">
    <property type="entry name" value="citrate_synt_like_2"/>
    <property type="match status" value="1"/>
</dbReference>
<gene>
    <name evidence="5" type="ORF">RU07_05460</name>
</gene>
<comment type="pathway">
    <text evidence="1">Carbohydrate metabolism; tricarboxylic acid cycle; isocitrate from oxaloacetate: step 1/2.</text>
</comment>
<keyword evidence="4" id="KW-0808">Transferase</keyword>
<dbReference type="Proteomes" id="UP000035017">
    <property type="component" value="Unassembled WGS sequence"/>
</dbReference>
<sequence>MSPQDQFIDAQAASQALGISRATLYAYVSRGLVRTTQAPGDPRRRLYSVHDIGKLKKSKSVGRKPRDVAATTLDWGLPVLTSGITLIQDGRLFYRGQDAVTLAKDQTLEDVARLLWGCGEHDPFLVSKTVEWDRSLAERTQHLPLTERCQALLSFVDAGRMTSWQRERGKIWPSAVALLHAISAASTGTHPSHEPTHAHLAKGWGLDATGADIIRQALVLLADHELNSSTFAVRIVASTGASLGACLNTGLSALSGPLHGGMTSLVELLFDDIDQASDAEAVVEKRLRRGDGLPGFDHPLYPDGDPRAAALLCLLPHNEKRQSLIDAVIDTTGKLPTIDVALVAIRRELGLPPGSALSLFAIGRTVGWLAHAMEQFQEDKLIRPRSRYSGPPPQIDEGL</sequence>
<dbReference type="GO" id="GO:0005829">
    <property type="term" value="C:cytosol"/>
    <property type="evidence" value="ECO:0007669"/>
    <property type="project" value="TreeGrafter"/>
</dbReference>
<accession>A0A0D0K6N3</accession>
<evidence type="ECO:0000313" key="6">
    <source>
        <dbReference type="Proteomes" id="UP000035017"/>
    </source>
</evidence>
<dbReference type="GO" id="GO:0005975">
    <property type="term" value="P:carbohydrate metabolic process"/>
    <property type="evidence" value="ECO:0007669"/>
    <property type="project" value="TreeGrafter"/>
</dbReference>
<dbReference type="UniPathway" id="UPA00223">
    <property type="reaction ID" value="UER00717"/>
</dbReference>
<name>A0A0D0K6N3_AGRTU</name>
<proteinExistence type="inferred from homology"/>
<dbReference type="EMBL" id="JXQV01000005">
    <property type="protein sequence ID" value="KIQ04236.1"/>
    <property type="molecule type" value="Genomic_DNA"/>
</dbReference>
<dbReference type="InterPro" id="IPR016143">
    <property type="entry name" value="Citrate_synth-like_sm_a-sub"/>
</dbReference>
<evidence type="ECO:0000256" key="2">
    <source>
        <dbReference type="ARBA" id="ARBA00010566"/>
    </source>
</evidence>
<dbReference type="PRINTS" id="PR00143">
    <property type="entry name" value="CITRTSNTHASE"/>
</dbReference>
<dbReference type="InterPro" id="IPR016142">
    <property type="entry name" value="Citrate_synth-like_lrg_a-sub"/>
</dbReference>
<dbReference type="SUPFAM" id="SSF48256">
    <property type="entry name" value="Citrate synthase"/>
    <property type="match status" value="1"/>
</dbReference>
<dbReference type="InterPro" id="IPR002020">
    <property type="entry name" value="Citrate_synthase"/>
</dbReference>
<comment type="similarity">
    <text evidence="2">Belongs to the citrate synthase family.</text>
</comment>
<dbReference type="Pfam" id="PF00285">
    <property type="entry name" value="Citrate_synt"/>
    <property type="match status" value="1"/>
</dbReference>
<protein>
    <recommendedName>
        <fullName evidence="3">citrate synthase (unknown stereospecificity)</fullName>
        <ecNumber evidence="3">2.3.3.16</ecNumber>
    </recommendedName>
</protein>
<dbReference type="InterPro" id="IPR036969">
    <property type="entry name" value="Citrate_synthase_sf"/>
</dbReference>
<evidence type="ECO:0000256" key="4">
    <source>
        <dbReference type="ARBA" id="ARBA00022679"/>
    </source>
</evidence>
<organism evidence="5 6">
    <name type="scientific">Agrobacterium tumefaciens</name>
    <dbReference type="NCBI Taxonomy" id="358"/>
    <lineage>
        <taxon>Bacteria</taxon>
        <taxon>Pseudomonadati</taxon>
        <taxon>Pseudomonadota</taxon>
        <taxon>Alphaproteobacteria</taxon>
        <taxon>Hyphomicrobiales</taxon>
        <taxon>Rhizobiaceae</taxon>
        <taxon>Rhizobium/Agrobacterium group</taxon>
        <taxon>Agrobacterium</taxon>
        <taxon>Agrobacterium tumefaciens complex</taxon>
    </lineage>
</organism>
<dbReference type="Gene3D" id="1.10.230.10">
    <property type="entry name" value="Cytochrome P450-Terp, domain 2"/>
    <property type="match status" value="1"/>
</dbReference>
<dbReference type="GO" id="GO:0006099">
    <property type="term" value="P:tricarboxylic acid cycle"/>
    <property type="evidence" value="ECO:0007669"/>
    <property type="project" value="UniProtKB-UniPathway"/>
</dbReference>
<evidence type="ECO:0000256" key="3">
    <source>
        <dbReference type="ARBA" id="ARBA00012972"/>
    </source>
</evidence>
<evidence type="ECO:0000313" key="5">
    <source>
        <dbReference type="EMBL" id="KIQ04236.1"/>
    </source>
</evidence>
<dbReference type="PANTHER" id="PTHR11739:SF4">
    <property type="entry name" value="CITRATE SYNTHASE, PEROXISOMAL"/>
    <property type="match status" value="1"/>
</dbReference>
<dbReference type="PANTHER" id="PTHR11739">
    <property type="entry name" value="CITRATE SYNTHASE"/>
    <property type="match status" value="1"/>
</dbReference>
<dbReference type="GO" id="GO:0036440">
    <property type="term" value="F:citrate synthase activity"/>
    <property type="evidence" value="ECO:0007669"/>
    <property type="project" value="UniProtKB-EC"/>
</dbReference>
<dbReference type="AlphaFoldDB" id="A0A0D0K6N3"/>
<dbReference type="Gene3D" id="1.10.580.10">
    <property type="entry name" value="Citrate Synthase, domain 1"/>
    <property type="match status" value="1"/>
</dbReference>
<reference evidence="5 6" key="1">
    <citation type="submission" date="2014-12" db="EMBL/GenBank/DDBJ databases">
        <title>16Stimator: statistical estimation of ribosomal gene copy numbers from draft genome assemblies.</title>
        <authorList>
            <person name="Perisin M.A."/>
            <person name="Vetter M."/>
            <person name="Gilbert J.A."/>
            <person name="Bergelson J."/>
        </authorList>
    </citation>
    <scope>NUCLEOTIDE SEQUENCE [LARGE SCALE GENOMIC DNA]</scope>
    <source>
        <strain evidence="5 6">MEJ076</strain>
    </source>
</reference>
<dbReference type="EC" id="2.3.3.16" evidence="3"/>